<proteinExistence type="predicted"/>
<dbReference type="AlphaFoldDB" id="A0AA39IVI4"/>
<accession>A0AA39IVI4</accession>
<reference evidence="1" key="1">
    <citation type="submission" date="2023-06" db="EMBL/GenBank/DDBJ databases">
        <authorList>
            <consortium name="Lawrence Berkeley National Laboratory"/>
            <person name="Ahrendt S."/>
            <person name="Sahu N."/>
            <person name="Indic B."/>
            <person name="Wong-Bajracharya J."/>
            <person name="Merenyi Z."/>
            <person name="Ke H.-M."/>
            <person name="Monk M."/>
            <person name="Kocsube S."/>
            <person name="Drula E."/>
            <person name="Lipzen A."/>
            <person name="Balint B."/>
            <person name="Henrissat B."/>
            <person name="Andreopoulos B."/>
            <person name="Martin F.M."/>
            <person name="Harder C.B."/>
            <person name="Rigling D."/>
            <person name="Ford K.L."/>
            <person name="Foster G.D."/>
            <person name="Pangilinan J."/>
            <person name="Papanicolaou A."/>
            <person name="Barry K."/>
            <person name="LaButti K."/>
            <person name="Viragh M."/>
            <person name="Koriabine M."/>
            <person name="Yan M."/>
            <person name="Riley R."/>
            <person name="Champramary S."/>
            <person name="Plett K.L."/>
            <person name="Tsai I.J."/>
            <person name="Slot J."/>
            <person name="Sipos G."/>
            <person name="Plett J."/>
            <person name="Nagy L.G."/>
            <person name="Grigoriev I.V."/>
        </authorList>
    </citation>
    <scope>NUCLEOTIDE SEQUENCE</scope>
    <source>
        <strain evidence="1">FPL87.14</strain>
    </source>
</reference>
<gene>
    <name evidence="1" type="ORF">EV421DRAFT_1913013</name>
</gene>
<keyword evidence="2" id="KW-1185">Reference proteome</keyword>
<protein>
    <submittedName>
        <fullName evidence="1">Uncharacterized protein</fullName>
    </submittedName>
</protein>
<dbReference type="Proteomes" id="UP001175226">
    <property type="component" value="Unassembled WGS sequence"/>
</dbReference>
<evidence type="ECO:0000313" key="1">
    <source>
        <dbReference type="EMBL" id="KAK0430347.1"/>
    </source>
</evidence>
<evidence type="ECO:0000313" key="2">
    <source>
        <dbReference type="Proteomes" id="UP001175226"/>
    </source>
</evidence>
<sequence>MSLSSCTSEYSLAAASSCSEPYEPQLVQLATPLGFETLAGLNDPDVDIITQDMKGKIYVGCAVELPNTWSPEFTSAAMELLAPGPPERFAGTEPWMSFPLFPQVEDPRPDREALFPTNAFPLPGFCHWTILPTVTCRFPKDRRELGDAPRLGPVGQSLYFTAKFDDANSQEPLESSMPPAGALAAQPLFQGGYDISSFSADDIADPRDFFVEQHFLFKLEQESLARRHLSREVLSSEMEGEVG</sequence>
<dbReference type="EMBL" id="JAUEPT010000154">
    <property type="protein sequence ID" value="KAK0430347.1"/>
    <property type="molecule type" value="Genomic_DNA"/>
</dbReference>
<organism evidence="1 2">
    <name type="scientific">Armillaria borealis</name>
    <dbReference type="NCBI Taxonomy" id="47425"/>
    <lineage>
        <taxon>Eukaryota</taxon>
        <taxon>Fungi</taxon>
        <taxon>Dikarya</taxon>
        <taxon>Basidiomycota</taxon>
        <taxon>Agaricomycotina</taxon>
        <taxon>Agaricomycetes</taxon>
        <taxon>Agaricomycetidae</taxon>
        <taxon>Agaricales</taxon>
        <taxon>Marasmiineae</taxon>
        <taxon>Physalacriaceae</taxon>
        <taxon>Armillaria</taxon>
    </lineage>
</organism>
<comment type="caution">
    <text evidence="1">The sequence shown here is derived from an EMBL/GenBank/DDBJ whole genome shotgun (WGS) entry which is preliminary data.</text>
</comment>
<name>A0AA39IVI4_9AGAR</name>